<evidence type="ECO:0000259" key="1">
    <source>
        <dbReference type="Pfam" id="PF13313"/>
    </source>
</evidence>
<dbReference type="Proteomes" id="UP000298218">
    <property type="component" value="Unassembled WGS sequence"/>
</dbReference>
<organism evidence="2 3">
    <name type="scientific">Cryobacterium psychrophilum</name>
    <dbReference type="NCBI Taxonomy" id="41988"/>
    <lineage>
        <taxon>Bacteria</taxon>
        <taxon>Bacillati</taxon>
        <taxon>Actinomycetota</taxon>
        <taxon>Actinomycetes</taxon>
        <taxon>Micrococcales</taxon>
        <taxon>Microbacteriaceae</taxon>
        <taxon>Cryobacterium</taxon>
    </lineage>
</organism>
<dbReference type="Pfam" id="PF13313">
    <property type="entry name" value="DUF4082"/>
    <property type="match status" value="1"/>
</dbReference>
<proteinExistence type="predicted"/>
<comment type="caution">
    <text evidence="2">The sequence shown here is derived from an EMBL/GenBank/DDBJ whole genome shotgun (WGS) entry which is preliminary data.</text>
</comment>
<dbReference type="AlphaFoldDB" id="A0A4Y8KPS2"/>
<feature type="non-terminal residue" evidence="2">
    <location>
        <position position="1"/>
    </location>
</feature>
<name>A0A4Y8KPS2_9MICO</name>
<accession>A0A4Y8KPS2</accession>
<feature type="domain" description="DUF4082" evidence="1">
    <location>
        <begin position="4"/>
        <end position="31"/>
    </location>
</feature>
<keyword evidence="3" id="KW-1185">Reference proteome</keyword>
<dbReference type="InterPro" id="IPR025141">
    <property type="entry name" value="DUF4082"/>
</dbReference>
<evidence type="ECO:0000313" key="2">
    <source>
        <dbReference type="EMBL" id="TFD80602.1"/>
    </source>
</evidence>
<reference evidence="2 3" key="1">
    <citation type="submission" date="2019-03" db="EMBL/GenBank/DDBJ databases">
        <title>Genomics of glacier-inhabiting Cryobacterium strains.</title>
        <authorList>
            <person name="Liu Q."/>
            <person name="Xin Y.-H."/>
        </authorList>
    </citation>
    <scope>NUCLEOTIDE SEQUENCE [LARGE SCALE GENOMIC DNA]</scope>
    <source>
        <strain evidence="2 3">CGMCC 1.4292</strain>
    </source>
</reference>
<protein>
    <submittedName>
        <fullName evidence="2">DUF4082 domain-containing protein</fullName>
    </submittedName>
</protein>
<gene>
    <name evidence="2" type="ORF">E3T53_04640</name>
</gene>
<evidence type="ECO:0000313" key="3">
    <source>
        <dbReference type="Proteomes" id="UP000298218"/>
    </source>
</evidence>
<sequence length="39" mass="4198">ANGTDGGNGVYRYGTTTGYPTSTYNNSNYWVDVVFMTGP</sequence>
<dbReference type="EMBL" id="SOHQ01000014">
    <property type="protein sequence ID" value="TFD80602.1"/>
    <property type="molecule type" value="Genomic_DNA"/>
</dbReference>
<dbReference type="RefSeq" id="WP_134574385.1">
    <property type="nucleotide sequence ID" value="NZ_SOHQ01000014.1"/>
</dbReference>